<dbReference type="InterPro" id="IPR011707">
    <property type="entry name" value="Cu-oxidase-like_N"/>
</dbReference>
<evidence type="ECO:0000256" key="3">
    <source>
        <dbReference type="ARBA" id="ARBA00023002"/>
    </source>
</evidence>
<name>A0A2G5BGL1_COERN</name>
<dbReference type="GO" id="GO:0016491">
    <property type="term" value="F:oxidoreductase activity"/>
    <property type="evidence" value="ECO:0007669"/>
    <property type="project" value="UniProtKB-KW"/>
</dbReference>
<dbReference type="InterPro" id="IPR002355">
    <property type="entry name" value="Cu_oxidase_Cu_BS"/>
</dbReference>
<protein>
    <recommendedName>
        <fullName evidence="10">Cupredoxin</fullName>
    </recommendedName>
</protein>
<evidence type="ECO:0000259" key="6">
    <source>
        <dbReference type="Pfam" id="PF07731"/>
    </source>
</evidence>
<proteinExistence type="inferred from homology"/>
<dbReference type="PROSITE" id="PS00079">
    <property type="entry name" value="MULTICOPPER_OXIDASE1"/>
    <property type="match status" value="1"/>
</dbReference>
<dbReference type="InterPro" id="IPR045087">
    <property type="entry name" value="Cu-oxidase_fam"/>
</dbReference>
<keyword evidence="4" id="KW-0186">Copper</keyword>
<dbReference type="PANTHER" id="PTHR11709">
    <property type="entry name" value="MULTI-COPPER OXIDASE"/>
    <property type="match status" value="1"/>
</dbReference>
<dbReference type="GO" id="GO:0005507">
    <property type="term" value="F:copper ion binding"/>
    <property type="evidence" value="ECO:0007669"/>
    <property type="project" value="InterPro"/>
</dbReference>
<dbReference type="PROSITE" id="PS00080">
    <property type="entry name" value="MULTICOPPER_OXIDASE2"/>
    <property type="match status" value="1"/>
</dbReference>
<dbReference type="Pfam" id="PF07732">
    <property type="entry name" value="Cu-oxidase_3"/>
    <property type="match status" value="1"/>
</dbReference>
<evidence type="ECO:0000259" key="5">
    <source>
        <dbReference type="Pfam" id="PF00394"/>
    </source>
</evidence>
<comment type="similarity">
    <text evidence="1">Belongs to the multicopper oxidase family.</text>
</comment>
<evidence type="ECO:0000256" key="2">
    <source>
        <dbReference type="ARBA" id="ARBA00022723"/>
    </source>
</evidence>
<dbReference type="InterPro" id="IPR001117">
    <property type="entry name" value="Cu-oxidase_2nd"/>
</dbReference>
<dbReference type="Gene3D" id="2.60.40.420">
    <property type="entry name" value="Cupredoxins - blue copper proteins"/>
    <property type="match status" value="3"/>
</dbReference>
<gene>
    <name evidence="8" type="ORF">COEREDRAFT_39780</name>
</gene>
<dbReference type="SUPFAM" id="SSF49503">
    <property type="entry name" value="Cupredoxins"/>
    <property type="match status" value="3"/>
</dbReference>
<evidence type="ECO:0008006" key="10">
    <source>
        <dbReference type="Google" id="ProtNLM"/>
    </source>
</evidence>
<organism evidence="8 9">
    <name type="scientific">Coemansia reversa (strain ATCC 12441 / NRRL 1564)</name>
    <dbReference type="NCBI Taxonomy" id="763665"/>
    <lineage>
        <taxon>Eukaryota</taxon>
        <taxon>Fungi</taxon>
        <taxon>Fungi incertae sedis</taxon>
        <taxon>Zoopagomycota</taxon>
        <taxon>Kickxellomycotina</taxon>
        <taxon>Kickxellomycetes</taxon>
        <taxon>Kickxellales</taxon>
        <taxon>Kickxellaceae</taxon>
        <taxon>Coemansia</taxon>
    </lineage>
</organism>
<keyword evidence="9" id="KW-1185">Reference proteome</keyword>
<dbReference type="Pfam" id="PF00394">
    <property type="entry name" value="Cu-oxidase"/>
    <property type="match status" value="1"/>
</dbReference>
<dbReference type="STRING" id="763665.A0A2G5BGL1"/>
<dbReference type="PANTHER" id="PTHR11709:SF361">
    <property type="entry name" value="IRON TRANSPORT MULTICOPPER OXIDASE FET3"/>
    <property type="match status" value="1"/>
</dbReference>
<reference evidence="8 9" key="1">
    <citation type="journal article" date="2015" name="Genome Biol. Evol.">
        <title>Phylogenomic analyses indicate that early fungi evolved digesting cell walls of algal ancestors of land plants.</title>
        <authorList>
            <person name="Chang Y."/>
            <person name="Wang S."/>
            <person name="Sekimoto S."/>
            <person name="Aerts A.L."/>
            <person name="Choi C."/>
            <person name="Clum A."/>
            <person name="LaButti K.M."/>
            <person name="Lindquist E.A."/>
            <person name="Yee Ngan C."/>
            <person name="Ohm R.A."/>
            <person name="Salamov A.A."/>
            <person name="Grigoriev I.V."/>
            <person name="Spatafora J.W."/>
            <person name="Berbee M.L."/>
        </authorList>
    </citation>
    <scope>NUCLEOTIDE SEQUENCE [LARGE SCALE GENOMIC DNA]</scope>
    <source>
        <strain evidence="8 9">NRRL 1564</strain>
    </source>
</reference>
<evidence type="ECO:0000256" key="1">
    <source>
        <dbReference type="ARBA" id="ARBA00010609"/>
    </source>
</evidence>
<dbReference type="InterPro" id="IPR033138">
    <property type="entry name" value="Cu_oxidase_CS"/>
</dbReference>
<dbReference type="AlphaFoldDB" id="A0A2G5BGL1"/>
<dbReference type="OrthoDB" id="2121828at2759"/>
<feature type="domain" description="Plastocyanin-like" evidence="5">
    <location>
        <begin position="149"/>
        <end position="275"/>
    </location>
</feature>
<keyword evidence="2" id="KW-0479">Metal-binding</keyword>
<evidence type="ECO:0000313" key="9">
    <source>
        <dbReference type="Proteomes" id="UP000242474"/>
    </source>
</evidence>
<accession>A0A2G5BGL1</accession>
<sequence length="544" mass="60569">MRITHGLFIAATIAQAKRVVENWDITYVTTNRGLNQPVKRSIGVNGQFPLPIVKANIGDTLVLNIHNSLDTATSIHTHGITQRGTNYYDGAPFVNECGIAPGSNFTYEIPLMQSGSYWIHGHTSMQNYDGLRTPFIIYDPNDPYVADKEYLFAVEDWWPNTFEEIFPLLISPDPNANVFANPPGALINGFSGNLTKPMAFEPGKTYRIRLVSMMSLPLWEFAIDDHELKIIEIDGILTKPKTVDVVRLAPAQRRVSVLVTAKPSANMNYQYHITMFGDFLPAIPDVFPSVFNGTVSYSDKAPLYVADSIPSGFINEISMESLNYNPAFVPDHSIYLNATSGFIQDGSTFESFNLVTYEDPLVPAIFSALTTGDMALNPITYGPQTNSYVLKYGEIVEMLLWSATNLPHPLHLHGHNFQLIERGFTNDTTGEFRNIVPLTKFSPLMRDTIFVPQGEYAVVRFKADNPGVWNMHCHFDWHMGQGLNMLFIEAPEQMRQVIKVPQAVIDQCLAQGIPTSGNAAGNNAYNYDAAPNLSYLLLDNPLSA</sequence>
<feature type="domain" description="Plastocyanin-like" evidence="6">
    <location>
        <begin position="367"/>
        <end position="492"/>
    </location>
</feature>
<keyword evidence="3" id="KW-0560">Oxidoreductase</keyword>
<feature type="domain" description="Plastocyanin-like" evidence="7">
    <location>
        <begin position="36"/>
        <end position="141"/>
    </location>
</feature>
<dbReference type="EMBL" id="KZ303491">
    <property type="protein sequence ID" value="PIA18112.1"/>
    <property type="molecule type" value="Genomic_DNA"/>
</dbReference>
<evidence type="ECO:0000259" key="7">
    <source>
        <dbReference type="Pfam" id="PF07732"/>
    </source>
</evidence>
<dbReference type="Proteomes" id="UP000242474">
    <property type="component" value="Unassembled WGS sequence"/>
</dbReference>
<dbReference type="Pfam" id="PF07731">
    <property type="entry name" value="Cu-oxidase_2"/>
    <property type="match status" value="1"/>
</dbReference>
<evidence type="ECO:0000256" key="4">
    <source>
        <dbReference type="ARBA" id="ARBA00023008"/>
    </source>
</evidence>
<dbReference type="InterPro" id="IPR008972">
    <property type="entry name" value="Cupredoxin"/>
</dbReference>
<evidence type="ECO:0000313" key="8">
    <source>
        <dbReference type="EMBL" id="PIA18112.1"/>
    </source>
</evidence>
<dbReference type="InterPro" id="IPR011706">
    <property type="entry name" value="Cu-oxidase_C"/>
</dbReference>